<evidence type="ECO:0000313" key="2">
    <source>
        <dbReference type="Proteomes" id="UP000256845"/>
    </source>
</evidence>
<keyword evidence="2" id="KW-1185">Reference proteome</keyword>
<dbReference type="RefSeq" id="WP_281269662.1">
    <property type="nucleotide sequence ID" value="NZ_QRDW01000001.1"/>
</dbReference>
<sequence length="43" mass="4796">MENQSFGNGFEESILAVPNDIVELSKIGNNLQPVKRMVMSETE</sequence>
<reference evidence="1 2" key="1">
    <citation type="submission" date="2018-07" db="EMBL/GenBank/DDBJ databases">
        <title>Genomic Encyclopedia of Type Strains, Phase III (KMG-III): the genomes of soil and plant-associated and newly described type strains.</title>
        <authorList>
            <person name="Whitman W."/>
        </authorList>
    </citation>
    <scope>NUCLEOTIDE SEQUENCE [LARGE SCALE GENOMIC DNA]</scope>
    <source>
        <strain evidence="1 2">CECT 8488</strain>
    </source>
</reference>
<proteinExistence type="predicted"/>
<protein>
    <submittedName>
        <fullName evidence="1">Uncharacterized protein</fullName>
    </submittedName>
</protein>
<comment type="caution">
    <text evidence="1">The sequence shown here is derived from an EMBL/GenBank/DDBJ whole genome shotgun (WGS) entry which is preliminary data.</text>
</comment>
<dbReference type="AlphaFoldDB" id="A0A3D9HVB4"/>
<accession>A0A3D9HVB4</accession>
<name>A0A3D9HVB4_9PROT</name>
<organism evidence="1 2">
    <name type="scientific">Aestuariispira insulae</name>
    <dbReference type="NCBI Taxonomy" id="1461337"/>
    <lineage>
        <taxon>Bacteria</taxon>
        <taxon>Pseudomonadati</taxon>
        <taxon>Pseudomonadota</taxon>
        <taxon>Alphaproteobacteria</taxon>
        <taxon>Rhodospirillales</taxon>
        <taxon>Kiloniellaceae</taxon>
        <taxon>Aestuariispira</taxon>
    </lineage>
</organism>
<dbReference type="EMBL" id="QRDW01000001">
    <property type="protein sequence ID" value="RED53432.1"/>
    <property type="molecule type" value="Genomic_DNA"/>
</dbReference>
<gene>
    <name evidence="1" type="ORF">DFP90_101221</name>
</gene>
<evidence type="ECO:0000313" key="1">
    <source>
        <dbReference type="EMBL" id="RED53432.1"/>
    </source>
</evidence>
<dbReference type="Proteomes" id="UP000256845">
    <property type="component" value="Unassembled WGS sequence"/>
</dbReference>